<gene>
    <name evidence="2" type="ORF">ACFSNB_15910</name>
</gene>
<comment type="caution">
    <text evidence="2">The sequence shown here is derived from an EMBL/GenBank/DDBJ whole genome shotgun (WGS) entry which is preliminary data.</text>
</comment>
<sequence>MGIIDETDMAGEIRPVDHGLNPPERPGMTLLFEPIPDTDADDFPAAEKHPRAPFWL</sequence>
<dbReference type="RefSeq" id="WP_377318339.1">
    <property type="nucleotide sequence ID" value="NZ_JBHUIY010000041.1"/>
</dbReference>
<organism evidence="2 3">
    <name type="scientific">Phaeospirillum tilakii</name>
    <dbReference type="NCBI Taxonomy" id="741673"/>
    <lineage>
        <taxon>Bacteria</taxon>
        <taxon>Pseudomonadati</taxon>
        <taxon>Pseudomonadota</taxon>
        <taxon>Alphaproteobacteria</taxon>
        <taxon>Rhodospirillales</taxon>
        <taxon>Rhodospirillaceae</taxon>
        <taxon>Phaeospirillum</taxon>
    </lineage>
</organism>
<dbReference type="EMBL" id="JBHUIY010000041">
    <property type="protein sequence ID" value="MFD2235294.1"/>
    <property type="molecule type" value="Genomic_DNA"/>
</dbReference>
<evidence type="ECO:0000256" key="1">
    <source>
        <dbReference type="SAM" id="MobiDB-lite"/>
    </source>
</evidence>
<keyword evidence="3" id="KW-1185">Reference proteome</keyword>
<evidence type="ECO:0000313" key="2">
    <source>
        <dbReference type="EMBL" id="MFD2235294.1"/>
    </source>
</evidence>
<proteinExistence type="predicted"/>
<protein>
    <submittedName>
        <fullName evidence="2">Uncharacterized protein</fullName>
    </submittedName>
</protein>
<dbReference type="Proteomes" id="UP001597296">
    <property type="component" value="Unassembled WGS sequence"/>
</dbReference>
<evidence type="ECO:0000313" key="3">
    <source>
        <dbReference type="Proteomes" id="UP001597296"/>
    </source>
</evidence>
<feature type="region of interest" description="Disordered" evidence="1">
    <location>
        <begin position="1"/>
        <end position="56"/>
    </location>
</feature>
<name>A0ABW5CDD5_9PROT</name>
<accession>A0ABW5CDD5</accession>
<reference evidence="3" key="1">
    <citation type="journal article" date="2019" name="Int. J. Syst. Evol. Microbiol.">
        <title>The Global Catalogue of Microorganisms (GCM) 10K type strain sequencing project: providing services to taxonomists for standard genome sequencing and annotation.</title>
        <authorList>
            <consortium name="The Broad Institute Genomics Platform"/>
            <consortium name="The Broad Institute Genome Sequencing Center for Infectious Disease"/>
            <person name="Wu L."/>
            <person name="Ma J."/>
        </authorList>
    </citation>
    <scope>NUCLEOTIDE SEQUENCE [LARGE SCALE GENOMIC DNA]</scope>
    <source>
        <strain evidence="3">KCTC 15012</strain>
    </source>
</reference>